<evidence type="ECO:0000313" key="1">
    <source>
        <dbReference type="EMBL" id="CAE0727725.1"/>
    </source>
</evidence>
<dbReference type="AlphaFoldDB" id="A0A7S4AUT9"/>
<proteinExistence type="predicted"/>
<protein>
    <submittedName>
        <fullName evidence="1">Uncharacterized protein</fullName>
    </submittedName>
</protein>
<reference evidence="1" key="1">
    <citation type="submission" date="2021-01" db="EMBL/GenBank/DDBJ databases">
        <authorList>
            <person name="Corre E."/>
            <person name="Pelletier E."/>
            <person name="Niang G."/>
            <person name="Scheremetjew M."/>
            <person name="Finn R."/>
            <person name="Kale V."/>
            <person name="Holt S."/>
            <person name="Cochrane G."/>
            <person name="Meng A."/>
            <person name="Brown T."/>
            <person name="Cohen L."/>
        </authorList>
    </citation>
    <scope>NUCLEOTIDE SEQUENCE</scope>
    <source>
        <strain evidence="1">10249 10 AB</strain>
    </source>
</reference>
<accession>A0A7S4AUT9</accession>
<name>A0A7S4AUT9_9STRA</name>
<dbReference type="EMBL" id="HBIX01030847">
    <property type="protein sequence ID" value="CAE0727725.1"/>
    <property type="molecule type" value="Transcribed_RNA"/>
</dbReference>
<sequence length="233" mass="26384">MSDRDQHLALVDFNQMFLDSSVWFSRSLLHSIKKLEKSNNILKIKRDGQLLSLLPTYMVSNSLHNSMHIDGTDACPSFSIFYQEQINTGLSYLVFPEISLAVELQSPVLVKWDGAQTLHGTITVDSGITSMFGSAKTLVGKRRKILEAFTNRIKRSKVNTIFVGSTVFVRDTFLHRSKDDPLYHQYPQKCYSTRKAKVLAIDNNNITVFYLSKKNTSVVQISNVMLESNTALL</sequence>
<organism evidence="1">
    <name type="scientific">Pseudo-nitzschia australis</name>
    <dbReference type="NCBI Taxonomy" id="44445"/>
    <lineage>
        <taxon>Eukaryota</taxon>
        <taxon>Sar</taxon>
        <taxon>Stramenopiles</taxon>
        <taxon>Ochrophyta</taxon>
        <taxon>Bacillariophyta</taxon>
        <taxon>Bacillariophyceae</taxon>
        <taxon>Bacillariophycidae</taxon>
        <taxon>Bacillariales</taxon>
        <taxon>Bacillariaceae</taxon>
        <taxon>Pseudo-nitzschia</taxon>
    </lineage>
</organism>
<gene>
    <name evidence="1" type="ORF">PAUS00366_LOCUS20509</name>
</gene>